<dbReference type="Proteomes" id="UP000321938">
    <property type="component" value="Unassembled WGS sequence"/>
</dbReference>
<accession>A0A5C7BG58</accession>
<keyword evidence="1" id="KW-0472">Membrane</keyword>
<dbReference type="AlphaFoldDB" id="A0A5C7BG58"/>
<comment type="caution">
    <text evidence="2">The sequence shown here is derived from an EMBL/GenBank/DDBJ whole genome shotgun (WGS) entry which is preliminary data.</text>
</comment>
<reference evidence="2 3" key="1">
    <citation type="submission" date="2019-08" db="EMBL/GenBank/DDBJ databases">
        <title>Genome of Psychroserpens burtonensis ACAM 167.</title>
        <authorList>
            <person name="Bowman J.P."/>
        </authorList>
    </citation>
    <scope>NUCLEOTIDE SEQUENCE [LARGE SCALE GENOMIC DNA]</scope>
    <source>
        <strain evidence="2 3">ACAM 167</strain>
    </source>
</reference>
<evidence type="ECO:0000256" key="1">
    <source>
        <dbReference type="SAM" id="Phobius"/>
    </source>
</evidence>
<keyword evidence="3" id="KW-1185">Reference proteome</keyword>
<keyword evidence="1" id="KW-0812">Transmembrane</keyword>
<dbReference type="RefSeq" id="WP_147231585.1">
    <property type="nucleotide sequence ID" value="NZ_VOSB01000011.1"/>
</dbReference>
<protein>
    <submittedName>
        <fullName evidence="2">Uncharacterized protein</fullName>
    </submittedName>
</protein>
<sequence>MAPVKFEENIKDKLEKRTLQPSSDAWDKLSTDLYTSNKNSKRGFIFYIGIAASIIGILFVTNILFNASENQLVEPTVVETNIKASQIKAEANDSNEAVKKEVVAEISEENKKQKQIKPSIKDEPKLATISNQSTNNKTETKIEKSIKEKLIELNETKKAVAIINSNTNKLEQTAVSTLTFEEVKAVEVVNQIKNLKIKNGAITDAEIENLLKQAERAILGERIYNKTSRTVDADALLQDVEDDLEQSFRTRVFEGLKSGYKSVITAVAERNN</sequence>
<dbReference type="OrthoDB" id="1247025at2"/>
<evidence type="ECO:0000313" key="3">
    <source>
        <dbReference type="Proteomes" id="UP000321938"/>
    </source>
</evidence>
<feature type="transmembrane region" description="Helical" evidence="1">
    <location>
        <begin position="44"/>
        <end position="65"/>
    </location>
</feature>
<organism evidence="2 3">
    <name type="scientific">Psychroserpens burtonensis</name>
    <dbReference type="NCBI Taxonomy" id="49278"/>
    <lineage>
        <taxon>Bacteria</taxon>
        <taxon>Pseudomonadati</taxon>
        <taxon>Bacteroidota</taxon>
        <taxon>Flavobacteriia</taxon>
        <taxon>Flavobacteriales</taxon>
        <taxon>Flavobacteriaceae</taxon>
        <taxon>Psychroserpens</taxon>
    </lineage>
</organism>
<dbReference type="EMBL" id="VOSB01000011">
    <property type="protein sequence ID" value="TXE17618.1"/>
    <property type="molecule type" value="Genomic_DNA"/>
</dbReference>
<keyword evidence="1" id="KW-1133">Transmembrane helix</keyword>
<proteinExistence type="predicted"/>
<name>A0A5C7BG58_9FLAO</name>
<evidence type="ECO:0000313" key="2">
    <source>
        <dbReference type="EMBL" id="TXE17618.1"/>
    </source>
</evidence>
<dbReference type="STRING" id="1123037.GCA_000425305_01583"/>
<gene>
    <name evidence="2" type="ORF">ES692_08620</name>
</gene>